<keyword evidence="3 4" id="KW-0472">Membrane</keyword>
<keyword evidence="6" id="KW-1185">Reference proteome</keyword>
<evidence type="ECO:0000313" key="6">
    <source>
        <dbReference type="Proteomes" id="UP000294555"/>
    </source>
</evidence>
<dbReference type="Pfam" id="PF07348">
    <property type="entry name" value="Syd"/>
    <property type="match status" value="1"/>
</dbReference>
<comment type="similarity">
    <text evidence="4">Belongs to the Syd family.</text>
</comment>
<protein>
    <recommendedName>
        <fullName evidence="4">Protein Syd</fullName>
    </recommendedName>
</protein>
<sequence length="186" mass="20681">MREIMDYQVSQALQAFTRRYQQHWRTATGGAPASRALFGVPSPCVIGEDGDQVYWQPCPPPESLTLAGVERALELRLQPAAEAFYCSQLAGDMAASYLARPLELLQVWSEADGIRIQENLIGHLLMQKRLKLPPTLFIATTDSELTLISICNLSGQILLEELGRKNRTVLADNLQDFLSLLEPKVA</sequence>
<dbReference type="InterPro" id="IPR038228">
    <property type="entry name" value="Syd_sf"/>
</dbReference>
<dbReference type="GO" id="GO:0009898">
    <property type="term" value="C:cytoplasmic side of plasma membrane"/>
    <property type="evidence" value="ECO:0007669"/>
    <property type="project" value="InterPro"/>
</dbReference>
<evidence type="ECO:0000256" key="3">
    <source>
        <dbReference type="ARBA" id="ARBA00023136"/>
    </source>
</evidence>
<comment type="subcellular location">
    <subcellularLocation>
        <location evidence="4">Cell inner membrane</location>
        <topology evidence="4">Peripheral membrane protein</topology>
        <orientation evidence="4">Cytoplasmic side</orientation>
    </subcellularLocation>
    <text evidence="4">Loosely associated with the cytoplasmic side of the inner membrane, probably via SecY.</text>
</comment>
<dbReference type="HAMAP" id="MF_01104">
    <property type="entry name" value="Syd"/>
    <property type="match status" value="1"/>
</dbReference>
<reference evidence="5 6" key="1">
    <citation type="submission" date="2019-02" db="EMBL/GenBank/DDBJ databases">
        <title>Investigation of anaerobic lignin degradation for improved lignocellulosic biofuels.</title>
        <authorList>
            <person name="Deangelis K."/>
        </authorList>
    </citation>
    <scope>NUCLEOTIDE SEQUENCE [LARGE SCALE GENOMIC DNA]</scope>
    <source>
        <strain evidence="5 6">159R</strain>
    </source>
</reference>
<keyword evidence="2 4" id="KW-0997">Cell inner membrane</keyword>
<accession>A0A4R1NAW8</accession>
<comment type="caution">
    <text evidence="5">The sequence shown here is derived from an EMBL/GenBank/DDBJ whole genome shotgun (WGS) entry which is preliminary data.</text>
</comment>
<dbReference type="CDD" id="cd16323">
    <property type="entry name" value="Syd"/>
    <property type="match status" value="1"/>
</dbReference>
<evidence type="ECO:0000256" key="2">
    <source>
        <dbReference type="ARBA" id="ARBA00022519"/>
    </source>
</evidence>
<keyword evidence="1 4" id="KW-1003">Cell membrane</keyword>
<dbReference type="AlphaFoldDB" id="A0A4R1NAW8"/>
<organism evidence="5 6">
    <name type="scientific">Sodalis ligni</name>
    <dbReference type="NCBI Taxonomy" id="2697027"/>
    <lineage>
        <taxon>Bacteria</taxon>
        <taxon>Pseudomonadati</taxon>
        <taxon>Pseudomonadota</taxon>
        <taxon>Gammaproteobacteria</taxon>
        <taxon>Enterobacterales</taxon>
        <taxon>Bruguierivoracaceae</taxon>
        <taxon>Sodalis</taxon>
    </lineage>
</organism>
<dbReference type="Gene3D" id="3.40.1580.20">
    <property type="entry name" value="Syd protein"/>
    <property type="match status" value="1"/>
</dbReference>
<evidence type="ECO:0000313" key="5">
    <source>
        <dbReference type="EMBL" id="TCL04452.1"/>
    </source>
</evidence>
<comment type="function">
    <text evidence="4">Interacts with the SecY protein in vivo. May bind preferentially to an uncomplexed state of SecY, thus functioning either as a chelating agent for excess SecY in the cell or as a regulatory factor that negatively controls the translocase function.</text>
</comment>
<name>A0A4R1NAW8_9GAMM</name>
<proteinExistence type="inferred from homology"/>
<evidence type="ECO:0000256" key="4">
    <source>
        <dbReference type="HAMAP-Rule" id="MF_01104"/>
    </source>
</evidence>
<dbReference type="Proteomes" id="UP000294555">
    <property type="component" value="Unassembled WGS sequence"/>
</dbReference>
<dbReference type="EMBL" id="SJOI01000001">
    <property type="protein sequence ID" value="TCL04452.1"/>
    <property type="molecule type" value="Genomic_DNA"/>
</dbReference>
<gene>
    <name evidence="4" type="primary">syd</name>
    <name evidence="5" type="ORF">EZJ58_2573</name>
</gene>
<evidence type="ECO:0000256" key="1">
    <source>
        <dbReference type="ARBA" id="ARBA00022475"/>
    </source>
</evidence>
<dbReference type="NCBIfam" id="NF003439">
    <property type="entry name" value="PRK04968.1"/>
    <property type="match status" value="1"/>
</dbReference>
<dbReference type="InterPro" id="IPR009948">
    <property type="entry name" value="Syd"/>
</dbReference>